<keyword evidence="5" id="KW-0812">Transmembrane</keyword>
<sequence length="760" mass="80846">MSGRAERLDRPGPVERYGWALVVAAGLLAYSNCFEGQLYLDDDNVITSATNQVAQPDALVPHPFAQRWVGTWSFVAGAAAFGTSLSAFHAVNLGIHLLAGVFLRAIVARTLSHPRFGHRFAGRAGWLATAVAVLWVVHPLTTQAVTYLCQRYESQMGLFVLISIWGGIRGAGATHGRFWWYALSVAAANAATASKEPAIVLPFVLFVYDRLFLAGSWRGAVRRWPLYFCLLASQAPGVVAALEAVSPPPVPVAERVDSAGPEGGTPYVSAGFSATGVTAWAYLRSQPGVILHYLRLSVVPWPLVLDYAWPVATGWWSIWPPGAVVVGLLGVTMWGVVRGAGWSVLGVWFFGFLAVTSSFVPIADLAFEHRMYLPLAAVVAGVVLLGDRVLDGISARTGWQTGRIGAVALIGAAGALAALTAARNEDYRDPVRMHQQMLGVAPGNGRAWFNLGIAYLRQDRSEEAVGAFREGFQYPSDVTRDAQRVIFEYYGKALGDTGDLEGAIAAYRQAVALGCDAPVVHNQLGQLLTRVGRGEEAEVELRTAARRQPEKPNGSHNLAVLRMHQGRPAEAVPLFEAALQRDPQFLPAVLGLAHALFESGRPAEARQVFAAARRVSPDWVQKPIDLSWRMCTHGDPRARYPAEGLRLARLAAAGIGDNDPGVLDVLAAALAANGRFEEAERTAGRAVRIARAGGHGAGQRNRAAARPVRARTGVPRAGPGVPLTPGPGADSNDGRVRRSSNNTGAAGGGEWAGGSIGGAG</sequence>
<feature type="transmembrane region" description="Helical" evidence="5">
    <location>
        <begin position="199"/>
        <end position="217"/>
    </location>
</feature>
<keyword evidence="1" id="KW-0677">Repeat</keyword>
<dbReference type="Pfam" id="PF14559">
    <property type="entry name" value="TPR_19"/>
    <property type="match status" value="1"/>
</dbReference>
<feature type="transmembrane region" description="Helical" evidence="5">
    <location>
        <begin position="402"/>
        <end position="422"/>
    </location>
</feature>
<organism evidence="6 7">
    <name type="scientific">Frigoriglobus tundricola</name>
    <dbReference type="NCBI Taxonomy" id="2774151"/>
    <lineage>
        <taxon>Bacteria</taxon>
        <taxon>Pseudomonadati</taxon>
        <taxon>Planctomycetota</taxon>
        <taxon>Planctomycetia</taxon>
        <taxon>Gemmatales</taxon>
        <taxon>Gemmataceae</taxon>
        <taxon>Frigoriglobus</taxon>
    </lineage>
</organism>
<keyword evidence="2 3" id="KW-0802">TPR repeat</keyword>
<dbReference type="Proteomes" id="UP000503447">
    <property type="component" value="Chromosome"/>
</dbReference>
<dbReference type="Pfam" id="PF07721">
    <property type="entry name" value="TPR_4"/>
    <property type="match status" value="1"/>
</dbReference>
<dbReference type="SMART" id="SM00028">
    <property type="entry name" value="TPR"/>
    <property type="match status" value="5"/>
</dbReference>
<evidence type="ECO:0000256" key="1">
    <source>
        <dbReference type="ARBA" id="ARBA00022737"/>
    </source>
</evidence>
<keyword evidence="7" id="KW-1185">Reference proteome</keyword>
<dbReference type="KEGG" id="ftj:FTUN_6886"/>
<dbReference type="Pfam" id="PF13432">
    <property type="entry name" value="TPR_16"/>
    <property type="match status" value="2"/>
</dbReference>
<keyword evidence="5" id="KW-1133">Transmembrane helix</keyword>
<proteinExistence type="predicted"/>
<feature type="compositionally biased region" description="Low complexity" evidence="4">
    <location>
        <begin position="693"/>
        <end position="717"/>
    </location>
</feature>
<dbReference type="InterPro" id="IPR052346">
    <property type="entry name" value="O-mannosyl-transferase_TMTC"/>
</dbReference>
<dbReference type="PROSITE" id="PS50005">
    <property type="entry name" value="TPR"/>
    <property type="match status" value="1"/>
</dbReference>
<feature type="compositionally biased region" description="Gly residues" evidence="4">
    <location>
        <begin position="745"/>
        <end position="760"/>
    </location>
</feature>
<feature type="transmembrane region" description="Helical" evidence="5">
    <location>
        <begin position="94"/>
        <end position="112"/>
    </location>
</feature>
<feature type="transmembrane region" description="Helical" evidence="5">
    <location>
        <begin position="371"/>
        <end position="390"/>
    </location>
</feature>
<feature type="region of interest" description="Disordered" evidence="4">
    <location>
        <begin position="693"/>
        <end position="760"/>
    </location>
</feature>
<evidence type="ECO:0000256" key="3">
    <source>
        <dbReference type="PROSITE-ProRule" id="PRU00339"/>
    </source>
</evidence>
<dbReference type="PANTHER" id="PTHR44227:SF3">
    <property type="entry name" value="PROTEIN O-MANNOSYL-TRANSFERASE TMTC4"/>
    <property type="match status" value="1"/>
</dbReference>
<dbReference type="GO" id="GO:0042802">
    <property type="term" value="F:identical protein binding"/>
    <property type="evidence" value="ECO:0007669"/>
    <property type="project" value="InterPro"/>
</dbReference>
<dbReference type="InterPro" id="IPR019734">
    <property type="entry name" value="TPR_rpt"/>
</dbReference>
<feature type="transmembrane region" description="Helical" evidence="5">
    <location>
        <begin position="154"/>
        <end position="171"/>
    </location>
</feature>
<protein>
    <submittedName>
        <fullName evidence="6">Uncharacterized protein</fullName>
    </submittedName>
</protein>
<accession>A0A6M5Z0G0</accession>
<feature type="transmembrane region" description="Helical" evidence="5">
    <location>
        <begin position="344"/>
        <end position="365"/>
    </location>
</feature>
<evidence type="ECO:0000256" key="4">
    <source>
        <dbReference type="SAM" id="MobiDB-lite"/>
    </source>
</evidence>
<evidence type="ECO:0000313" key="7">
    <source>
        <dbReference type="Proteomes" id="UP000503447"/>
    </source>
</evidence>
<dbReference type="Gene3D" id="1.25.40.10">
    <property type="entry name" value="Tetratricopeptide repeat domain"/>
    <property type="match status" value="1"/>
</dbReference>
<keyword evidence="5" id="KW-0472">Membrane</keyword>
<dbReference type="SUPFAM" id="SSF48452">
    <property type="entry name" value="TPR-like"/>
    <property type="match status" value="1"/>
</dbReference>
<evidence type="ECO:0000313" key="6">
    <source>
        <dbReference type="EMBL" id="QJW99284.1"/>
    </source>
</evidence>
<gene>
    <name evidence="6" type="ORF">FTUN_6886</name>
</gene>
<name>A0A6M5Z0G0_9BACT</name>
<evidence type="ECO:0000256" key="2">
    <source>
        <dbReference type="ARBA" id="ARBA00022803"/>
    </source>
</evidence>
<feature type="transmembrane region" description="Helical" evidence="5">
    <location>
        <begin position="315"/>
        <end position="337"/>
    </location>
</feature>
<feature type="transmembrane region" description="Helical" evidence="5">
    <location>
        <begin position="124"/>
        <end position="148"/>
    </location>
</feature>
<dbReference type="PANTHER" id="PTHR44227">
    <property type="match status" value="1"/>
</dbReference>
<dbReference type="EMBL" id="CP053452">
    <property type="protein sequence ID" value="QJW99284.1"/>
    <property type="molecule type" value="Genomic_DNA"/>
</dbReference>
<feature type="repeat" description="TPR" evidence="3">
    <location>
        <begin position="445"/>
        <end position="478"/>
    </location>
</feature>
<dbReference type="AlphaFoldDB" id="A0A6M5Z0G0"/>
<evidence type="ECO:0000256" key="5">
    <source>
        <dbReference type="SAM" id="Phobius"/>
    </source>
</evidence>
<dbReference type="RefSeq" id="WP_171474269.1">
    <property type="nucleotide sequence ID" value="NZ_CP053452.2"/>
</dbReference>
<reference evidence="7" key="1">
    <citation type="submission" date="2020-05" db="EMBL/GenBank/DDBJ databases">
        <title>Frigoriglobus tundricola gen. nov., sp. nov., a psychrotolerant cellulolytic planctomycete of the family Gemmataceae with two divergent copies of 16S rRNA gene.</title>
        <authorList>
            <person name="Kulichevskaya I.S."/>
            <person name="Ivanova A.A."/>
            <person name="Naumoff D.G."/>
            <person name="Beletsky A.V."/>
            <person name="Rijpstra W.I.C."/>
            <person name="Sinninghe Damste J.S."/>
            <person name="Mardanov A.V."/>
            <person name="Ravin N.V."/>
            <person name="Dedysh S.N."/>
        </authorList>
    </citation>
    <scope>NUCLEOTIDE SEQUENCE [LARGE SCALE GENOMIC DNA]</scope>
    <source>
        <strain evidence="7">PL17</strain>
    </source>
</reference>
<dbReference type="InterPro" id="IPR011990">
    <property type="entry name" value="TPR-like_helical_dom_sf"/>
</dbReference>
<dbReference type="InterPro" id="IPR011717">
    <property type="entry name" value="TPR-4"/>
</dbReference>